<sequence>MADSDDDTGTQYNETNYCTYSSYHSTFLKVGSRPHYAAHLLEPGIITLESDSAPTLTTRPSSRGTYNDRTQR</sequence>
<name>A0AAV4U0I7_CAEEX</name>
<organism evidence="2 3">
    <name type="scientific">Caerostris extrusa</name>
    <name type="common">Bark spider</name>
    <name type="synonym">Caerostris bankana</name>
    <dbReference type="NCBI Taxonomy" id="172846"/>
    <lineage>
        <taxon>Eukaryota</taxon>
        <taxon>Metazoa</taxon>
        <taxon>Ecdysozoa</taxon>
        <taxon>Arthropoda</taxon>
        <taxon>Chelicerata</taxon>
        <taxon>Arachnida</taxon>
        <taxon>Araneae</taxon>
        <taxon>Araneomorphae</taxon>
        <taxon>Entelegynae</taxon>
        <taxon>Araneoidea</taxon>
        <taxon>Araneidae</taxon>
        <taxon>Caerostris</taxon>
    </lineage>
</organism>
<dbReference type="AlphaFoldDB" id="A0AAV4U0I7"/>
<accession>A0AAV4U0I7</accession>
<dbReference type="Proteomes" id="UP001054945">
    <property type="component" value="Unassembled WGS sequence"/>
</dbReference>
<evidence type="ECO:0000313" key="3">
    <source>
        <dbReference type="Proteomes" id="UP001054945"/>
    </source>
</evidence>
<feature type="compositionally biased region" description="Polar residues" evidence="1">
    <location>
        <begin position="49"/>
        <end position="72"/>
    </location>
</feature>
<dbReference type="EMBL" id="BPLR01012090">
    <property type="protein sequence ID" value="GIY51288.1"/>
    <property type="molecule type" value="Genomic_DNA"/>
</dbReference>
<evidence type="ECO:0000313" key="2">
    <source>
        <dbReference type="EMBL" id="GIY51288.1"/>
    </source>
</evidence>
<evidence type="ECO:0000256" key="1">
    <source>
        <dbReference type="SAM" id="MobiDB-lite"/>
    </source>
</evidence>
<feature type="region of interest" description="Disordered" evidence="1">
    <location>
        <begin position="48"/>
        <end position="72"/>
    </location>
</feature>
<comment type="caution">
    <text evidence="2">The sequence shown here is derived from an EMBL/GenBank/DDBJ whole genome shotgun (WGS) entry which is preliminary data.</text>
</comment>
<proteinExistence type="predicted"/>
<reference evidence="2 3" key="1">
    <citation type="submission" date="2021-06" db="EMBL/GenBank/DDBJ databases">
        <title>Caerostris extrusa draft genome.</title>
        <authorList>
            <person name="Kono N."/>
            <person name="Arakawa K."/>
        </authorList>
    </citation>
    <scope>NUCLEOTIDE SEQUENCE [LARGE SCALE GENOMIC DNA]</scope>
</reference>
<gene>
    <name evidence="2" type="ORF">CEXT_186461</name>
</gene>
<protein>
    <submittedName>
        <fullName evidence="2">Uncharacterized protein</fullName>
    </submittedName>
</protein>
<keyword evidence="3" id="KW-1185">Reference proteome</keyword>